<name>A0A9K3MZ37_HELAN</name>
<evidence type="ECO:0000313" key="2">
    <source>
        <dbReference type="Proteomes" id="UP000215914"/>
    </source>
</evidence>
<dbReference type="EMBL" id="MNCJ02000326">
    <property type="protein sequence ID" value="KAF5781069.1"/>
    <property type="molecule type" value="Genomic_DNA"/>
</dbReference>
<protein>
    <submittedName>
        <fullName evidence="1">Uncharacterized protein</fullName>
    </submittedName>
</protein>
<dbReference type="AlphaFoldDB" id="A0A9K3MZ37"/>
<keyword evidence="2" id="KW-1185">Reference proteome</keyword>
<dbReference type="Proteomes" id="UP000215914">
    <property type="component" value="Unassembled WGS sequence"/>
</dbReference>
<sequence>MGLSLFLMLSHSFPQRLSFDSRVVNHQFPYVVNRPLLLSQVVNLYLHVSHVSNHQFFVY</sequence>
<gene>
    <name evidence="1" type="ORF">HanXRQr2_Chr11g0479161</name>
</gene>
<evidence type="ECO:0000313" key="1">
    <source>
        <dbReference type="EMBL" id="KAF5781069.1"/>
    </source>
</evidence>
<reference evidence="1" key="1">
    <citation type="journal article" date="2017" name="Nature">
        <title>The sunflower genome provides insights into oil metabolism, flowering and Asterid evolution.</title>
        <authorList>
            <person name="Badouin H."/>
            <person name="Gouzy J."/>
            <person name="Grassa C.J."/>
            <person name="Murat F."/>
            <person name="Staton S.E."/>
            <person name="Cottret L."/>
            <person name="Lelandais-Briere C."/>
            <person name="Owens G.L."/>
            <person name="Carrere S."/>
            <person name="Mayjonade B."/>
            <person name="Legrand L."/>
            <person name="Gill N."/>
            <person name="Kane N.C."/>
            <person name="Bowers J.E."/>
            <person name="Hubner S."/>
            <person name="Bellec A."/>
            <person name="Berard A."/>
            <person name="Berges H."/>
            <person name="Blanchet N."/>
            <person name="Boniface M.C."/>
            <person name="Brunel D."/>
            <person name="Catrice O."/>
            <person name="Chaidir N."/>
            <person name="Claudel C."/>
            <person name="Donnadieu C."/>
            <person name="Faraut T."/>
            <person name="Fievet G."/>
            <person name="Helmstetter N."/>
            <person name="King M."/>
            <person name="Knapp S.J."/>
            <person name="Lai Z."/>
            <person name="Le Paslier M.C."/>
            <person name="Lippi Y."/>
            <person name="Lorenzon L."/>
            <person name="Mandel J.R."/>
            <person name="Marage G."/>
            <person name="Marchand G."/>
            <person name="Marquand E."/>
            <person name="Bret-Mestries E."/>
            <person name="Morien E."/>
            <person name="Nambeesan S."/>
            <person name="Nguyen T."/>
            <person name="Pegot-Espagnet P."/>
            <person name="Pouilly N."/>
            <person name="Raftis F."/>
            <person name="Sallet E."/>
            <person name="Schiex T."/>
            <person name="Thomas J."/>
            <person name="Vandecasteele C."/>
            <person name="Vares D."/>
            <person name="Vear F."/>
            <person name="Vautrin S."/>
            <person name="Crespi M."/>
            <person name="Mangin B."/>
            <person name="Burke J.M."/>
            <person name="Salse J."/>
            <person name="Munos S."/>
            <person name="Vincourt P."/>
            <person name="Rieseberg L.H."/>
            <person name="Langlade N.B."/>
        </authorList>
    </citation>
    <scope>NUCLEOTIDE SEQUENCE</scope>
    <source>
        <tissue evidence="1">Leaves</tissue>
    </source>
</reference>
<organism evidence="1 2">
    <name type="scientific">Helianthus annuus</name>
    <name type="common">Common sunflower</name>
    <dbReference type="NCBI Taxonomy" id="4232"/>
    <lineage>
        <taxon>Eukaryota</taxon>
        <taxon>Viridiplantae</taxon>
        <taxon>Streptophyta</taxon>
        <taxon>Embryophyta</taxon>
        <taxon>Tracheophyta</taxon>
        <taxon>Spermatophyta</taxon>
        <taxon>Magnoliopsida</taxon>
        <taxon>eudicotyledons</taxon>
        <taxon>Gunneridae</taxon>
        <taxon>Pentapetalae</taxon>
        <taxon>asterids</taxon>
        <taxon>campanulids</taxon>
        <taxon>Asterales</taxon>
        <taxon>Asteraceae</taxon>
        <taxon>Asteroideae</taxon>
        <taxon>Heliantheae alliance</taxon>
        <taxon>Heliantheae</taxon>
        <taxon>Helianthus</taxon>
    </lineage>
</organism>
<comment type="caution">
    <text evidence="1">The sequence shown here is derived from an EMBL/GenBank/DDBJ whole genome shotgun (WGS) entry which is preliminary data.</text>
</comment>
<reference evidence="1" key="2">
    <citation type="submission" date="2020-06" db="EMBL/GenBank/DDBJ databases">
        <title>Helianthus annuus Genome sequencing and assembly Release 2.</title>
        <authorList>
            <person name="Gouzy J."/>
            <person name="Langlade N."/>
            <person name="Munos S."/>
        </authorList>
    </citation>
    <scope>NUCLEOTIDE SEQUENCE</scope>
    <source>
        <tissue evidence="1">Leaves</tissue>
    </source>
</reference>
<dbReference type="Gramene" id="mRNA:HanXRQr2_Chr11g0479161">
    <property type="protein sequence ID" value="CDS:HanXRQr2_Chr11g0479161.1"/>
    <property type="gene ID" value="HanXRQr2_Chr11g0479161"/>
</dbReference>
<accession>A0A9K3MZ37</accession>
<proteinExistence type="predicted"/>